<dbReference type="AlphaFoldDB" id="A0A2A2AE11"/>
<evidence type="ECO:0008006" key="4">
    <source>
        <dbReference type="Google" id="ProtNLM"/>
    </source>
</evidence>
<evidence type="ECO:0000313" key="2">
    <source>
        <dbReference type="EMBL" id="PAT36037.1"/>
    </source>
</evidence>
<protein>
    <recommendedName>
        <fullName evidence="4">DUF304 domain-containing protein</fullName>
    </recommendedName>
</protein>
<sequence length="174" mass="19568">MRRQLAPDEQVLWHDSPRQGLMLRPADAVLIPFSLLWGGFAIAWEINALSMDMPLIFKLWGIPFVLVGLYLIAGRFWWDARLRAHTHYALTNERILVVSGFNGRKVQSHLLRTLPPITQTERADGSGTIALGSPALIQLPSGWPGAAATPELHIKTNVQQVFRSILDAQRRQNM</sequence>
<dbReference type="EMBL" id="NSJF01000001">
    <property type="protein sequence ID" value="PAT36037.1"/>
    <property type="molecule type" value="Genomic_DNA"/>
</dbReference>
<evidence type="ECO:0000256" key="1">
    <source>
        <dbReference type="SAM" id="Phobius"/>
    </source>
</evidence>
<name>A0A2A2AE11_9BURK</name>
<organism evidence="2 3">
    <name type="scientific">Vandammella animalimorsus</name>
    <dbReference type="NCBI Taxonomy" id="2029117"/>
    <lineage>
        <taxon>Bacteria</taxon>
        <taxon>Pseudomonadati</taxon>
        <taxon>Pseudomonadota</taxon>
        <taxon>Betaproteobacteria</taxon>
        <taxon>Burkholderiales</taxon>
        <taxon>Comamonadaceae</taxon>
        <taxon>Vandammella</taxon>
    </lineage>
</organism>
<proteinExistence type="predicted"/>
<evidence type="ECO:0000313" key="3">
    <source>
        <dbReference type="Proteomes" id="UP000217999"/>
    </source>
</evidence>
<accession>A0A2A2AE11</accession>
<dbReference type="Proteomes" id="UP000217999">
    <property type="component" value="Unassembled WGS sequence"/>
</dbReference>
<reference evidence="2 3" key="1">
    <citation type="submission" date="2017-08" db="EMBL/GenBank/DDBJ databases">
        <title>WGS of Clinical strains of the CDC Group NO-1 linked to zoonotic infections in humans.</title>
        <authorList>
            <person name="Bernier A.-M."/>
            <person name="Bernard K."/>
        </authorList>
    </citation>
    <scope>NUCLEOTIDE SEQUENCE [LARGE SCALE GENOMIC DNA]</scope>
    <source>
        <strain evidence="2 3">NML03-0146</strain>
    </source>
</reference>
<comment type="caution">
    <text evidence="2">The sequence shown here is derived from an EMBL/GenBank/DDBJ whole genome shotgun (WGS) entry which is preliminary data.</text>
</comment>
<keyword evidence="1" id="KW-1133">Transmembrane helix</keyword>
<gene>
    <name evidence="2" type="ORF">CK620_02085</name>
</gene>
<feature type="transmembrane region" description="Helical" evidence="1">
    <location>
        <begin position="56"/>
        <end position="78"/>
    </location>
</feature>
<keyword evidence="1" id="KW-0812">Transmembrane</keyword>
<feature type="transmembrane region" description="Helical" evidence="1">
    <location>
        <begin position="21"/>
        <end position="44"/>
    </location>
</feature>
<keyword evidence="1" id="KW-0472">Membrane</keyword>